<proteinExistence type="predicted"/>
<reference evidence="1" key="1">
    <citation type="submission" date="2018-10" db="EMBL/GenBank/DDBJ databases">
        <title>Hidden diversity of soil giant viruses.</title>
        <authorList>
            <person name="Schulz F."/>
            <person name="Alteio L."/>
            <person name="Goudeau D."/>
            <person name="Ryan E.M."/>
            <person name="Malmstrom R.R."/>
            <person name="Blanchard J."/>
            <person name="Woyke T."/>
        </authorList>
    </citation>
    <scope>NUCLEOTIDE SEQUENCE</scope>
    <source>
        <strain evidence="1">HAV1</strain>
    </source>
</reference>
<organism evidence="1">
    <name type="scientific">Harvfovirus sp</name>
    <dbReference type="NCBI Taxonomy" id="2487768"/>
    <lineage>
        <taxon>Viruses</taxon>
        <taxon>Varidnaviria</taxon>
        <taxon>Bamfordvirae</taxon>
        <taxon>Nucleocytoviricota</taxon>
        <taxon>Megaviricetes</taxon>
        <taxon>Imitervirales</taxon>
        <taxon>Mimiviridae</taxon>
        <taxon>Klosneuvirinae</taxon>
    </lineage>
</organism>
<evidence type="ECO:0000313" key="1">
    <source>
        <dbReference type="EMBL" id="AYV81475.1"/>
    </source>
</evidence>
<name>A0A3G5A2Q2_9VIRU</name>
<sequence length="170" mass="19116">MGELGVKCGELEVKAIVCSSVVSELRVRLCKAELEESCAKSAVDIARKELKRFEMEPSIVEANAAITQWLGATSKEDRASATKRYYKAIRLILPVNPQLVPLLPVTENEDILILIHEIFSYPVDSFEISHKFDEKHLCICIRVNKPDSLDDVMLHKIVALFGIFVEISFV</sequence>
<gene>
    <name evidence="1" type="ORF">Harvfovirus36_6</name>
</gene>
<protein>
    <submittedName>
        <fullName evidence="1">Uncharacterized protein</fullName>
    </submittedName>
</protein>
<accession>A0A3G5A2Q2</accession>
<dbReference type="EMBL" id="MK072278">
    <property type="protein sequence ID" value="AYV81475.1"/>
    <property type="molecule type" value="Genomic_DNA"/>
</dbReference>